<dbReference type="Gene3D" id="1.20.120.1810">
    <property type="match status" value="1"/>
</dbReference>
<dbReference type="AlphaFoldDB" id="A0AA38TR91"/>
<dbReference type="EMBL" id="JARYMX010000001">
    <property type="protein sequence ID" value="KAJ9565439.1"/>
    <property type="molecule type" value="Genomic_DNA"/>
</dbReference>
<dbReference type="PROSITE" id="PS00716">
    <property type="entry name" value="SIGMA70_2"/>
    <property type="match status" value="1"/>
</dbReference>
<name>A0AA38TR91_9ASTR</name>
<dbReference type="NCBIfam" id="TIGR02937">
    <property type="entry name" value="sigma70-ECF"/>
    <property type="match status" value="1"/>
</dbReference>
<evidence type="ECO:0000256" key="6">
    <source>
        <dbReference type="SAM" id="MobiDB-lite"/>
    </source>
</evidence>
<comment type="caution">
    <text evidence="8">The sequence shown here is derived from an EMBL/GenBank/DDBJ whole genome shotgun (WGS) entry which is preliminary data.</text>
</comment>
<reference evidence="8" key="1">
    <citation type="submission" date="2023-03" db="EMBL/GenBank/DDBJ databases">
        <title>Chromosome-scale reference genome and RAD-based genetic map of yellow starthistle (Centaurea solstitialis) reveal putative structural variation and QTLs associated with invader traits.</title>
        <authorList>
            <person name="Reatini B."/>
            <person name="Cang F.A."/>
            <person name="Jiang Q."/>
            <person name="Mckibben M.T.W."/>
            <person name="Barker M.S."/>
            <person name="Rieseberg L.H."/>
            <person name="Dlugosch K.M."/>
        </authorList>
    </citation>
    <scope>NUCLEOTIDE SEQUENCE</scope>
    <source>
        <strain evidence="8">CAN-66</strain>
        <tissue evidence="8">Leaf</tissue>
    </source>
</reference>
<dbReference type="SUPFAM" id="SSF88659">
    <property type="entry name" value="Sigma3 and sigma4 domains of RNA polymerase sigma factors"/>
    <property type="match status" value="2"/>
</dbReference>
<keyword evidence="2" id="KW-0805">Transcription regulation</keyword>
<dbReference type="GO" id="GO:0071482">
    <property type="term" value="P:cellular response to light stimulus"/>
    <property type="evidence" value="ECO:0007669"/>
    <property type="project" value="UniProtKB-ARBA"/>
</dbReference>
<keyword evidence="5" id="KW-0804">Transcription</keyword>
<protein>
    <recommendedName>
        <fullName evidence="7">RNA polymerase sigma-70 domain-containing protein</fullName>
    </recommendedName>
</protein>
<comment type="similarity">
    <text evidence="1">Belongs to the sigma-70 factor family.</text>
</comment>
<accession>A0AA38TR91</accession>
<dbReference type="PANTHER" id="PTHR30603">
    <property type="entry name" value="RNA POLYMERASE SIGMA FACTOR RPO"/>
    <property type="match status" value="1"/>
</dbReference>
<dbReference type="GO" id="GO:0006352">
    <property type="term" value="P:DNA-templated transcription initiation"/>
    <property type="evidence" value="ECO:0007669"/>
    <property type="project" value="InterPro"/>
</dbReference>
<evidence type="ECO:0000256" key="5">
    <source>
        <dbReference type="ARBA" id="ARBA00023163"/>
    </source>
</evidence>
<dbReference type="Pfam" id="PF04545">
    <property type="entry name" value="Sigma70_r4"/>
    <property type="match status" value="1"/>
</dbReference>
<evidence type="ECO:0000256" key="2">
    <source>
        <dbReference type="ARBA" id="ARBA00023015"/>
    </source>
</evidence>
<dbReference type="CDD" id="cd06171">
    <property type="entry name" value="Sigma70_r4"/>
    <property type="match status" value="1"/>
</dbReference>
<dbReference type="PANTHER" id="PTHR30603:SF57">
    <property type="entry name" value="RNA POLYMERASE SIGMA FACTOR SIGB"/>
    <property type="match status" value="1"/>
</dbReference>
<dbReference type="Proteomes" id="UP001172457">
    <property type="component" value="Chromosome 1"/>
</dbReference>
<dbReference type="GO" id="GO:0003677">
    <property type="term" value="F:DNA binding"/>
    <property type="evidence" value="ECO:0007669"/>
    <property type="project" value="UniProtKB-KW"/>
</dbReference>
<gene>
    <name evidence="8" type="ORF">OSB04_001405</name>
</gene>
<keyword evidence="3" id="KW-0731">Sigma factor</keyword>
<feature type="region of interest" description="Disordered" evidence="6">
    <location>
        <begin position="192"/>
        <end position="216"/>
    </location>
</feature>
<feature type="compositionally biased region" description="Polar residues" evidence="6">
    <location>
        <begin position="197"/>
        <end position="214"/>
    </location>
</feature>
<dbReference type="InterPro" id="IPR007624">
    <property type="entry name" value="RNA_pol_sigma70_r3"/>
</dbReference>
<proteinExistence type="inferred from homology"/>
<dbReference type="InterPro" id="IPR007627">
    <property type="entry name" value="RNA_pol_sigma70_r2"/>
</dbReference>
<dbReference type="Pfam" id="PF04539">
    <property type="entry name" value="Sigma70_r3"/>
    <property type="match status" value="1"/>
</dbReference>
<evidence type="ECO:0000313" key="9">
    <source>
        <dbReference type="Proteomes" id="UP001172457"/>
    </source>
</evidence>
<dbReference type="InterPro" id="IPR013324">
    <property type="entry name" value="RNA_pol_sigma_r3/r4-like"/>
</dbReference>
<dbReference type="SUPFAM" id="SSF88946">
    <property type="entry name" value="Sigma2 domain of RNA polymerase sigma factors"/>
    <property type="match status" value="1"/>
</dbReference>
<evidence type="ECO:0000259" key="7">
    <source>
        <dbReference type="PROSITE" id="PS00716"/>
    </source>
</evidence>
<organism evidence="8 9">
    <name type="scientific">Centaurea solstitialis</name>
    <name type="common">yellow star-thistle</name>
    <dbReference type="NCBI Taxonomy" id="347529"/>
    <lineage>
        <taxon>Eukaryota</taxon>
        <taxon>Viridiplantae</taxon>
        <taxon>Streptophyta</taxon>
        <taxon>Embryophyta</taxon>
        <taxon>Tracheophyta</taxon>
        <taxon>Spermatophyta</taxon>
        <taxon>Magnoliopsida</taxon>
        <taxon>eudicotyledons</taxon>
        <taxon>Gunneridae</taxon>
        <taxon>Pentapetalae</taxon>
        <taxon>asterids</taxon>
        <taxon>campanulids</taxon>
        <taxon>Asterales</taxon>
        <taxon>Asteraceae</taxon>
        <taxon>Carduoideae</taxon>
        <taxon>Cardueae</taxon>
        <taxon>Centaureinae</taxon>
        <taxon>Centaurea</taxon>
    </lineage>
</organism>
<keyword evidence="4" id="KW-0238">DNA-binding</keyword>
<dbReference type="InterPro" id="IPR000943">
    <property type="entry name" value="RNA_pol_sigma70"/>
</dbReference>
<dbReference type="GO" id="GO:0016987">
    <property type="term" value="F:sigma factor activity"/>
    <property type="evidence" value="ECO:0007669"/>
    <property type="project" value="UniProtKB-KW"/>
</dbReference>
<dbReference type="InterPro" id="IPR014284">
    <property type="entry name" value="RNA_pol_sigma-70_dom"/>
</dbReference>
<sequence length="621" mass="68382">MQSIAAAPAENMSCLLPQFKCLPDSFSIQFKTLNHHSHSPHLPKCREPTFFPTRCILSTTAPPPSTESTVLNLEKLQLSSLEVHSNSGAAERQWSSSASSATAGVLDIENFQLPSIESHTSSVVGSRPWAYPGAVGPSIEVDNGATSPSEFATGGEYAAAAAEAIALAKAAVQVAKSAAAMMINHHSTKALDIKPTPNISEPDNPLNVTGSQSSEDMEPTSEELEMLEAQLSSFIAVRSKRQVERKARRMRAAERAEAGIVSVNSAAMSRGKAGGSSASARSAAGRRRNGKDVLAFLGGMTSAKLLTAAEEVELSKGIQHLTIPNQHMCNIAVVNTQDLMKLQEIHKNLEKRFGVPPTFAEWAAAAGTDQVSLGRRVHHGEECRDKMIRSNIRLVISVARSYYGTKVHLQDIIQEGIQGLVKSAEKFDASKGFKFSTYAHWWIRQAVQRSRAEQCRIIHVPYYMVEVQSKVKEARHRLDRELGRQPTREEIAIETGISIKRIESAAHAPKPAQSLDINVGIDGSLKLTDLIHDPDQETPEEVIFKQHMSNDLEKVLNTLTEKEQLVIRWRFGLEDGHTRTLQEIGDVMGVSRERVRQIELCGFRKLRNTKRTEALRQYLPE</sequence>
<keyword evidence="9" id="KW-1185">Reference proteome</keyword>
<evidence type="ECO:0000313" key="8">
    <source>
        <dbReference type="EMBL" id="KAJ9565439.1"/>
    </source>
</evidence>
<evidence type="ECO:0000256" key="4">
    <source>
        <dbReference type="ARBA" id="ARBA00023125"/>
    </source>
</evidence>
<evidence type="ECO:0000256" key="1">
    <source>
        <dbReference type="ARBA" id="ARBA00007788"/>
    </source>
</evidence>
<dbReference type="Gene3D" id="1.10.10.10">
    <property type="entry name" value="Winged helix-like DNA-binding domain superfamily/Winged helix DNA-binding domain"/>
    <property type="match status" value="2"/>
</dbReference>
<feature type="domain" description="RNA polymerase sigma-70" evidence="7">
    <location>
        <begin position="580"/>
        <end position="606"/>
    </location>
</feature>
<dbReference type="InterPro" id="IPR013325">
    <property type="entry name" value="RNA_pol_sigma_r2"/>
</dbReference>
<evidence type="ECO:0000256" key="3">
    <source>
        <dbReference type="ARBA" id="ARBA00023082"/>
    </source>
</evidence>
<dbReference type="InterPro" id="IPR036388">
    <property type="entry name" value="WH-like_DNA-bd_sf"/>
</dbReference>
<dbReference type="Pfam" id="PF04542">
    <property type="entry name" value="Sigma70_r2"/>
    <property type="match status" value="1"/>
</dbReference>
<dbReference type="InterPro" id="IPR050239">
    <property type="entry name" value="Sigma-70_RNA_pol_init_factors"/>
</dbReference>
<dbReference type="PRINTS" id="PR00046">
    <property type="entry name" value="SIGMA70FCT"/>
</dbReference>
<dbReference type="InterPro" id="IPR007630">
    <property type="entry name" value="RNA_pol_sigma70_r4"/>
</dbReference>